<evidence type="ECO:0000313" key="2">
    <source>
        <dbReference type="EMBL" id="KAL0488926.1"/>
    </source>
</evidence>
<comment type="caution">
    <text evidence="2">The sequence shown here is derived from an EMBL/GenBank/DDBJ whole genome shotgun (WGS) entry which is preliminary data.</text>
</comment>
<keyword evidence="3" id="KW-1185">Reference proteome</keyword>
<protein>
    <submittedName>
        <fullName evidence="2">Uncharacterized protein</fullName>
    </submittedName>
</protein>
<feature type="region of interest" description="Disordered" evidence="1">
    <location>
        <begin position="230"/>
        <end position="269"/>
    </location>
</feature>
<dbReference type="AlphaFoldDB" id="A0AAW2ZIG2"/>
<evidence type="ECO:0000313" key="3">
    <source>
        <dbReference type="Proteomes" id="UP001431209"/>
    </source>
</evidence>
<organism evidence="2 3">
    <name type="scientific">Acrasis kona</name>
    <dbReference type="NCBI Taxonomy" id="1008807"/>
    <lineage>
        <taxon>Eukaryota</taxon>
        <taxon>Discoba</taxon>
        <taxon>Heterolobosea</taxon>
        <taxon>Tetramitia</taxon>
        <taxon>Eutetramitia</taxon>
        <taxon>Acrasidae</taxon>
        <taxon>Acrasis</taxon>
    </lineage>
</organism>
<dbReference type="InterPro" id="IPR011990">
    <property type="entry name" value="TPR-like_helical_dom_sf"/>
</dbReference>
<dbReference type="Gene3D" id="1.25.40.10">
    <property type="entry name" value="Tetratricopeptide repeat domain"/>
    <property type="match status" value="1"/>
</dbReference>
<evidence type="ECO:0000256" key="1">
    <source>
        <dbReference type="SAM" id="MobiDB-lite"/>
    </source>
</evidence>
<gene>
    <name evidence="2" type="ORF">AKO1_009101</name>
</gene>
<reference evidence="2 3" key="1">
    <citation type="submission" date="2024-03" db="EMBL/GenBank/DDBJ databases">
        <title>The Acrasis kona genome and developmental transcriptomes reveal deep origins of eukaryotic multicellular pathways.</title>
        <authorList>
            <person name="Sheikh S."/>
            <person name="Fu C.-J."/>
            <person name="Brown M.W."/>
            <person name="Baldauf S.L."/>
        </authorList>
    </citation>
    <scope>NUCLEOTIDE SEQUENCE [LARGE SCALE GENOMIC DNA]</scope>
    <source>
        <strain evidence="2 3">ATCC MYA-3509</strain>
    </source>
</reference>
<dbReference type="Proteomes" id="UP001431209">
    <property type="component" value="Unassembled WGS sequence"/>
</dbReference>
<dbReference type="EMBL" id="JAOPGA020001493">
    <property type="protein sequence ID" value="KAL0488926.1"/>
    <property type="molecule type" value="Genomic_DNA"/>
</dbReference>
<name>A0AAW2ZIG2_9EUKA</name>
<feature type="region of interest" description="Disordered" evidence="1">
    <location>
        <begin position="15"/>
        <end position="38"/>
    </location>
</feature>
<sequence length="574" mass="66484">MRSYARVKFSSADSLMPGNIRRKPKQHSGPRMDAESYLRKKEQRKVLTPRKQLFATVVNGLRSLCKKEKAEEIMPYYRDEVWPNAIHIPLDDQVTVFELLSRQNPPPIKSMLDLYSSMIKNDHIKPDSRLVGHLLFAFSECPHPKNGIHKHVERASTFVKEQMPRYHIPLTLIIVNNILRACFNHLKQVHSLVGGEGNKEEKREEFLKSAAPVYDIAKSYYDSLVKRIKNEDQESTEDQQPIEKEEDEGEKEEENKHVELLETDPTKASLTPDSSTFTYMINVHSANDAIHKDPNEEDPIIKCFQVYDQARLSKVPLKIHLYNTLMVCVMNNKYWQGDATERSEVILGIYKDLIEDSFSKPTSHTFTLMLQCINKCRVNRGKTAQQEERIAGQKHYVPIRILATYKEMMHQCKVTDLDSALLNYACQSLAQNNHLEEAHDLLINKMRLSATNKTSYNKFKISDPFKDRDSGHSLVRNLTCQILLRKLVARKCKDTSELHKFVIPVLALMRDEGLHMSKERLTYLVQRMVDTTKPKTVVKEFCEYCERHFGVIPGEISTGVMEKRIKNVISKRRK</sequence>
<accession>A0AAW2ZIG2</accession>
<proteinExistence type="predicted"/>